<dbReference type="Proteomes" id="UP000294980">
    <property type="component" value="Unassembled WGS sequence"/>
</dbReference>
<gene>
    <name evidence="5" type="ORF">EV688_10736</name>
</gene>
<keyword evidence="1" id="KW-0802">TPR repeat</keyword>
<feature type="domain" description="VWFA" evidence="4">
    <location>
        <begin position="96"/>
        <end position="290"/>
    </location>
</feature>
<sequence>MMEFLSDLHLLRPHWLWLLAPVALLVWWLARRREDVGSWQGVIAPELLPYLIEGTATRRRRGWLPLLALGWTVAVLAATGPSWQKLPQPVLQKQDALVLVLDLSYSMWAQDLPPSRIEGARRKLLDLLDLREEGQTALIAFAGDAHVVTPLTDDHPTIANLLPALDPGMMPLPGSEPAAAIEAATQLLRSAGVPRGRILLVTDGLSDRDSEAIRDALADSGARLSILGVGTAEGAPIPLPGGGFLKDEDGAIVMPKLPATPLRALAASAGGDYRGITVDLSDLDDLLAAAADPLDAEAREIERQADTWADMAHWFALPLLPLLLVAFRRSAVYTLIPLLVLLPSEPTRADLWSDLWLTKDQQAARALAAGEPEKAAETFVDPDWRGSAAYQAGDFADAAQSFMQQDTADSWYNRGNALARQGELDAAMEAYRESLQRDPGREDAKDNLELVEAMKRQQEQEQQNQDPSDTDPQEDGDDAGQDSAADDNSGDSAQDSADSPGEQQSGDGAAQTPPGDDPTEDTTSQQDADSDPTAGNDNQDAEGDPGDAAESRELPSAEIDTASSLAESLERDQAMQQWLRRVPDDPAGLLREKFRYESRKRQRKGDDRRGNDDVW</sequence>
<feature type="repeat" description="TPR" evidence="1">
    <location>
        <begin position="408"/>
        <end position="441"/>
    </location>
</feature>
<protein>
    <submittedName>
        <fullName evidence="5">Ca-activated chloride channel family protein</fullName>
    </submittedName>
</protein>
<dbReference type="Pfam" id="PF13519">
    <property type="entry name" value="VWA_2"/>
    <property type="match status" value="1"/>
</dbReference>
<dbReference type="InterPro" id="IPR019734">
    <property type="entry name" value="TPR_rpt"/>
</dbReference>
<dbReference type="InterPro" id="IPR002035">
    <property type="entry name" value="VWF_A"/>
</dbReference>
<dbReference type="SMART" id="SM00327">
    <property type="entry name" value="VWA"/>
    <property type="match status" value="1"/>
</dbReference>
<evidence type="ECO:0000313" key="6">
    <source>
        <dbReference type="Proteomes" id="UP000294980"/>
    </source>
</evidence>
<feature type="region of interest" description="Disordered" evidence="2">
    <location>
        <begin position="455"/>
        <end position="615"/>
    </location>
</feature>
<dbReference type="SMART" id="SM00028">
    <property type="entry name" value="TPR"/>
    <property type="match status" value="1"/>
</dbReference>
<feature type="compositionally biased region" description="Low complexity" evidence="2">
    <location>
        <begin position="490"/>
        <end position="499"/>
    </location>
</feature>
<keyword evidence="6" id="KW-1185">Reference proteome</keyword>
<dbReference type="PROSITE" id="PS50005">
    <property type="entry name" value="TPR"/>
    <property type="match status" value="1"/>
</dbReference>
<dbReference type="Gene3D" id="3.40.50.410">
    <property type="entry name" value="von Willebrand factor, type A domain"/>
    <property type="match status" value="1"/>
</dbReference>
<dbReference type="SUPFAM" id="SSF53300">
    <property type="entry name" value="vWA-like"/>
    <property type="match status" value="1"/>
</dbReference>
<comment type="caution">
    <text evidence="5">The sequence shown here is derived from an EMBL/GenBank/DDBJ whole genome shotgun (WGS) entry which is preliminary data.</text>
</comment>
<evidence type="ECO:0000256" key="3">
    <source>
        <dbReference type="SAM" id="Phobius"/>
    </source>
</evidence>
<dbReference type="PROSITE" id="PS50234">
    <property type="entry name" value="VWFA"/>
    <property type="match status" value="1"/>
</dbReference>
<name>A0A4R2KWI3_9GAMM</name>
<dbReference type="InterPro" id="IPR036465">
    <property type="entry name" value="vWFA_dom_sf"/>
</dbReference>
<dbReference type="SUPFAM" id="SSF48452">
    <property type="entry name" value="TPR-like"/>
    <property type="match status" value="1"/>
</dbReference>
<reference evidence="5 6" key="1">
    <citation type="submission" date="2019-03" db="EMBL/GenBank/DDBJ databases">
        <title>Genomic Encyclopedia of Type Strains, Phase IV (KMG-IV): sequencing the most valuable type-strain genomes for metagenomic binning, comparative biology and taxonomic classification.</title>
        <authorList>
            <person name="Goeker M."/>
        </authorList>
    </citation>
    <scope>NUCLEOTIDE SEQUENCE [LARGE SCALE GENOMIC DNA]</scope>
    <source>
        <strain evidence="5 6">DSM 23344</strain>
    </source>
</reference>
<keyword evidence="3" id="KW-0472">Membrane</keyword>
<feature type="transmembrane region" description="Helical" evidence="3">
    <location>
        <begin position="63"/>
        <end position="83"/>
    </location>
</feature>
<dbReference type="PROSITE" id="PS50293">
    <property type="entry name" value="TPR_REGION"/>
    <property type="match status" value="1"/>
</dbReference>
<feature type="compositionally biased region" description="Basic and acidic residues" evidence="2">
    <location>
        <begin position="590"/>
        <end position="615"/>
    </location>
</feature>
<dbReference type="Pfam" id="PF00515">
    <property type="entry name" value="TPR_1"/>
    <property type="match status" value="1"/>
</dbReference>
<dbReference type="OrthoDB" id="9807628at2"/>
<feature type="compositionally biased region" description="Acidic residues" evidence="2">
    <location>
        <begin position="468"/>
        <end position="489"/>
    </location>
</feature>
<evidence type="ECO:0000259" key="4">
    <source>
        <dbReference type="PROSITE" id="PS50234"/>
    </source>
</evidence>
<accession>A0A4R2KWI3</accession>
<dbReference type="EMBL" id="SLWX01000007">
    <property type="protein sequence ID" value="TCO75619.1"/>
    <property type="molecule type" value="Genomic_DNA"/>
</dbReference>
<evidence type="ECO:0000256" key="1">
    <source>
        <dbReference type="PROSITE-ProRule" id="PRU00339"/>
    </source>
</evidence>
<evidence type="ECO:0000256" key="2">
    <source>
        <dbReference type="SAM" id="MobiDB-lite"/>
    </source>
</evidence>
<dbReference type="InterPro" id="IPR011990">
    <property type="entry name" value="TPR-like_helical_dom_sf"/>
</dbReference>
<dbReference type="AlphaFoldDB" id="A0A4R2KWI3"/>
<dbReference type="PANTHER" id="PTHR22550">
    <property type="entry name" value="SPORE GERMINATION PROTEIN"/>
    <property type="match status" value="1"/>
</dbReference>
<dbReference type="InterPro" id="IPR050768">
    <property type="entry name" value="UPF0353/GerABKA_families"/>
</dbReference>
<organism evidence="5 6">
    <name type="scientific">Chromatocurvus halotolerans</name>
    <dbReference type="NCBI Taxonomy" id="1132028"/>
    <lineage>
        <taxon>Bacteria</taxon>
        <taxon>Pseudomonadati</taxon>
        <taxon>Pseudomonadota</taxon>
        <taxon>Gammaproteobacteria</taxon>
        <taxon>Cellvibrionales</taxon>
        <taxon>Halieaceae</taxon>
        <taxon>Chromatocurvus</taxon>
    </lineage>
</organism>
<keyword evidence="3" id="KW-0812">Transmembrane</keyword>
<dbReference type="Gene3D" id="1.25.40.10">
    <property type="entry name" value="Tetratricopeptide repeat domain"/>
    <property type="match status" value="1"/>
</dbReference>
<keyword evidence="3" id="KW-1133">Transmembrane helix</keyword>
<evidence type="ECO:0000313" key="5">
    <source>
        <dbReference type="EMBL" id="TCO75619.1"/>
    </source>
</evidence>
<proteinExistence type="predicted"/>
<dbReference type="RefSeq" id="WP_117317643.1">
    <property type="nucleotide sequence ID" value="NZ_QQSW01000009.1"/>
</dbReference>
<feature type="transmembrane region" description="Helical" evidence="3">
    <location>
        <begin position="14"/>
        <end position="30"/>
    </location>
</feature>
<dbReference type="PANTHER" id="PTHR22550:SF14">
    <property type="entry name" value="VWFA DOMAIN-CONTAINING PROTEIN"/>
    <property type="match status" value="1"/>
</dbReference>